<dbReference type="AlphaFoldDB" id="A0A5C6PBT4"/>
<keyword evidence="3" id="KW-1185">Reference proteome</keyword>
<evidence type="ECO:0000313" key="2">
    <source>
        <dbReference type="EMBL" id="TWW77252.1"/>
    </source>
</evidence>
<feature type="compositionally biased region" description="Basic and acidic residues" evidence="1">
    <location>
        <begin position="185"/>
        <end position="200"/>
    </location>
</feature>
<evidence type="ECO:0000256" key="1">
    <source>
        <dbReference type="SAM" id="MobiDB-lite"/>
    </source>
</evidence>
<feature type="region of interest" description="Disordered" evidence="1">
    <location>
        <begin position="80"/>
        <end position="200"/>
    </location>
</feature>
<gene>
    <name evidence="2" type="ORF">D4764_12G0006420</name>
</gene>
<dbReference type="EMBL" id="RHFK02000004">
    <property type="protein sequence ID" value="TWW77252.1"/>
    <property type="molecule type" value="Genomic_DNA"/>
</dbReference>
<sequence length="200" mass="21954">MQVTIVEEEIDRLNESFLQLSMQLQRKLHMLTETSAGSSFVTTLTSVPVPSHNGTTLLELKRRHVAQRLNELQIRLGQIKQCQQSKDGTRGRSQRDSSFTLQGAGQQPPERDGCSPTGGLWQDGSPGRRSPGQKTLTSLRESHISGPRSCSSGTRSDCLAGQNQRGVDGSGQWESHSQVTIENTGHSDMDELSRADKTII</sequence>
<accession>A0A5C6PBT4</accession>
<organism evidence="2 3">
    <name type="scientific">Takifugu flavidus</name>
    <name type="common">sansaifugu</name>
    <dbReference type="NCBI Taxonomy" id="433684"/>
    <lineage>
        <taxon>Eukaryota</taxon>
        <taxon>Metazoa</taxon>
        <taxon>Chordata</taxon>
        <taxon>Craniata</taxon>
        <taxon>Vertebrata</taxon>
        <taxon>Euteleostomi</taxon>
        <taxon>Actinopterygii</taxon>
        <taxon>Neopterygii</taxon>
        <taxon>Teleostei</taxon>
        <taxon>Neoteleostei</taxon>
        <taxon>Acanthomorphata</taxon>
        <taxon>Eupercaria</taxon>
        <taxon>Tetraodontiformes</taxon>
        <taxon>Tetradontoidea</taxon>
        <taxon>Tetraodontidae</taxon>
        <taxon>Takifugu</taxon>
    </lineage>
</organism>
<protein>
    <submittedName>
        <fullName evidence="2">Uncharacterized protein</fullName>
    </submittedName>
</protein>
<dbReference type="Proteomes" id="UP000324091">
    <property type="component" value="Chromosome 12"/>
</dbReference>
<feature type="compositionally biased region" description="Polar residues" evidence="1">
    <location>
        <begin position="148"/>
        <end position="165"/>
    </location>
</feature>
<comment type="caution">
    <text evidence="2">The sequence shown here is derived from an EMBL/GenBank/DDBJ whole genome shotgun (WGS) entry which is preliminary data.</text>
</comment>
<evidence type="ECO:0000313" key="3">
    <source>
        <dbReference type="Proteomes" id="UP000324091"/>
    </source>
</evidence>
<name>A0A5C6PBT4_9TELE</name>
<proteinExistence type="predicted"/>
<feature type="compositionally biased region" description="Polar residues" evidence="1">
    <location>
        <begin position="172"/>
        <end position="184"/>
    </location>
</feature>
<feature type="compositionally biased region" description="Polar residues" evidence="1">
    <location>
        <begin position="96"/>
        <end position="105"/>
    </location>
</feature>
<reference evidence="2 3" key="1">
    <citation type="submission" date="2019-04" db="EMBL/GenBank/DDBJ databases">
        <title>Chromosome genome assembly for Takifugu flavidus.</title>
        <authorList>
            <person name="Xiao S."/>
        </authorList>
    </citation>
    <scope>NUCLEOTIDE SEQUENCE [LARGE SCALE GENOMIC DNA]</scope>
    <source>
        <strain evidence="2">HTHZ2018</strain>
        <tissue evidence="2">Muscle</tissue>
    </source>
</reference>